<keyword evidence="1" id="KW-0472">Membrane</keyword>
<gene>
    <name evidence="2" type="ORF">FVR03_23585</name>
</gene>
<dbReference type="SUPFAM" id="SSF82866">
    <property type="entry name" value="Multidrug efflux transporter AcrB transmembrane domain"/>
    <property type="match status" value="1"/>
</dbReference>
<dbReference type="Gene3D" id="1.20.1640.10">
    <property type="entry name" value="Multidrug efflux transporter AcrB transmembrane domain"/>
    <property type="match status" value="1"/>
</dbReference>
<organism evidence="2 3">
    <name type="scientific">Pontibacter qinzhouensis</name>
    <dbReference type="NCBI Taxonomy" id="2603253"/>
    <lineage>
        <taxon>Bacteria</taxon>
        <taxon>Pseudomonadati</taxon>
        <taxon>Bacteroidota</taxon>
        <taxon>Cytophagia</taxon>
        <taxon>Cytophagales</taxon>
        <taxon>Hymenobacteraceae</taxon>
        <taxon>Pontibacter</taxon>
    </lineage>
</organism>
<evidence type="ECO:0000313" key="3">
    <source>
        <dbReference type="Proteomes" id="UP000321926"/>
    </source>
</evidence>
<feature type="transmembrane region" description="Helical" evidence="1">
    <location>
        <begin position="17"/>
        <end position="35"/>
    </location>
</feature>
<keyword evidence="3" id="KW-1185">Reference proteome</keyword>
<sequence>MSRAITTTINEAGTSKIYTSMILFFGFVIFAFSEFGGTKALGLLMSLTLKIAMLTNLIILPILLMSFDSGRSVHEPDALINDYEEYYEETGSEEE</sequence>
<name>A0A5C8IH91_9BACT</name>
<dbReference type="AlphaFoldDB" id="A0A5C8IH91"/>
<dbReference type="Proteomes" id="UP000321926">
    <property type="component" value="Unassembled WGS sequence"/>
</dbReference>
<keyword evidence="1" id="KW-0812">Transmembrane</keyword>
<dbReference type="EMBL" id="VRTY01000176">
    <property type="protein sequence ID" value="TXK21133.1"/>
    <property type="molecule type" value="Genomic_DNA"/>
</dbReference>
<protein>
    <submittedName>
        <fullName evidence="2">Uncharacterized protein</fullName>
    </submittedName>
</protein>
<comment type="caution">
    <text evidence="2">The sequence shown here is derived from an EMBL/GenBank/DDBJ whole genome shotgun (WGS) entry which is preliminary data.</text>
</comment>
<keyword evidence="1" id="KW-1133">Transmembrane helix</keyword>
<evidence type="ECO:0000313" key="2">
    <source>
        <dbReference type="EMBL" id="TXK21133.1"/>
    </source>
</evidence>
<evidence type="ECO:0000256" key="1">
    <source>
        <dbReference type="SAM" id="Phobius"/>
    </source>
</evidence>
<feature type="transmembrane region" description="Helical" evidence="1">
    <location>
        <begin position="47"/>
        <end position="67"/>
    </location>
</feature>
<dbReference type="OrthoDB" id="9805018at2"/>
<proteinExistence type="predicted"/>
<accession>A0A5C8IH91</accession>
<reference evidence="2 3" key="1">
    <citation type="submission" date="2019-08" db="EMBL/GenBank/DDBJ databases">
        <authorList>
            <person name="Shi S."/>
        </authorList>
    </citation>
    <scope>NUCLEOTIDE SEQUENCE [LARGE SCALE GENOMIC DNA]</scope>
    <source>
        <strain evidence="2 3">GY10130</strain>
    </source>
</reference>